<dbReference type="AlphaFoldDB" id="A0AAE0N970"/>
<evidence type="ECO:0000313" key="1">
    <source>
        <dbReference type="EMBL" id="KAK3374743.1"/>
    </source>
</evidence>
<dbReference type="EMBL" id="JAULSW010000007">
    <property type="protein sequence ID" value="KAK3374743.1"/>
    <property type="molecule type" value="Genomic_DNA"/>
</dbReference>
<reference evidence="1" key="1">
    <citation type="journal article" date="2023" name="Mol. Phylogenet. Evol.">
        <title>Genome-scale phylogeny and comparative genomics of the fungal order Sordariales.</title>
        <authorList>
            <person name="Hensen N."/>
            <person name="Bonometti L."/>
            <person name="Westerberg I."/>
            <person name="Brannstrom I.O."/>
            <person name="Guillou S."/>
            <person name="Cros-Aarteil S."/>
            <person name="Calhoun S."/>
            <person name="Haridas S."/>
            <person name="Kuo A."/>
            <person name="Mondo S."/>
            <person name="Pangilinan J."/>
            <person name="Riley R."/>
            <person name="LaButti K."/>
            <person name="Andreopoulos B."/>
            <person name="Lipzen A."/>
            <person name="Chen C."/>
            <person name="Yan M."/>
            <person name="Daum C."/>
            <person name="Ng V."/>
            <person name="Clum A."/>
            <person name="Steindorff A."/>
            <person name="Ohm R.A."/>
            <person name="Martin F."/>
            <person name="Silar P."/>
            <person name="Natvig D.O."/>
            <person name="Lalanne C."/>
            <person name="Gautier V."/>
            <person name="Ament-Velasquez S.L."/>
            <person name="Kruys A."/>
            <person name="Hutchinson M.I."/>
            <person name="Powell A.J."/>
            <person name="Barry K."/>
            <person name="Miller A.N."/>
            <person name="Grigoriev I.V."/>
            <person name="Debuchy R."/>
            <person name="Gladieux P."/>
            <person name="Hiltunen Thoren M."/>
            <person name="Johannesson H."/>
        </authorList>
    </citation>
    <scope>NUCLEOTIDE SEQUENCE</scope>
    <source>
        <strain evidence="1">CBS 232.78</strain>
    </source>
</reference>
<name>A0AAE0N970_9PEZI</name>
<dbReference type="Pfam" id="PF11017">
    <property type="entry name" value="DUF2855"/>
    <property type="match status" value="1"/>
</dbReference>
<dbReference type="InterPro" id="IPR021276">
    <property type="entry name" value="DUF2855"/>
</dbReference>
<organism evidence="1 2">
    <name type="scientific">Podospora didyma</name>
    <dbReference type="NCBI Taxonomy" id="330526"/>
    <lineage>
        <taxon>Eukaryota</taxon>
        <taxon>Fungi</taxon>
        <taxon>Dikarya</taxon>
        <taxon>Ascomycota</taxon>
        <taxon>Pezizomycotina</taxon>
        <taxon>Sordariomycetes</taxon>
        <taxon>Sordariomycetidae</taxon>
        <taxon>Sordariales</taxon>
        <taxon>Podosporaceae</taxon>
        <taxon>Podospora</taxon>
    </lineage>
</organism>
<reference evidence="1" key="2">
    <citation type="submission" date="2023-06" db="EMBL/GenBank/DDBJ databases">
        <authorList>
            <consortium name="Lawrence Berkeley National Laboratory"/>
            <person name="Haridas S."/>
            <person name="Hensen N."/>
            <person name="Bonometti L."/>
            <person name="Westerberg I."/>
            <person name="Brannstrom I.O."/>
            <person name="Guillou S."/>
            <person name="Cros-Aarteil S."/>
            <person name="Calhoun S."/>
            <person name="Kuo A."/>
            <person name="Mondo S."/>
            <person name="Pangilinan J."/>
            <person name="Riley R."/>
            <person name="LaButti K."/>
            <person name="Andreopoulos B."/>
            <person name="Lipzen A."/>
            <person name="Chen C."/>
            <person name="Yanf M."/>
            <person name="Daum C."/>
            <person name="Ng V."/>
            <person name="Clum A."/>
            <person name="Steindorff A."/>
            <person name="Ohm R."/>
            <person name="Martin F."/>
            <person name="Silar P."/>
            <person name="Natvig D."/>
            <person name="Lalanne C."/>
            <person name="Gautier V."/>
            <person name="Ament-velasquez S.L."/>
            <person name="Kruys A."/>
            <person name="Hutchinson M.I."/>
            <person name="Powell A.J."/>
            <person name="Barry K."/>
            <person name="Miller A.N."/>
            <person name="Grigoriev I.V."/>
            <person name="Debuchy R."/>
            <person name="Gladieux P."/>
            <person name="Thoren M.H."/>
            <person name="Johannesson H."/>
        </authorList>
    </citation>
    <scope>NUCLEOTIDE SEQUENCE</scope>
    <source>
        <strain evidence="1">CBS 232.78</strain>
    </source>
</reference>
<accession>A0AAE0N970</accession>
<sequence>MSPSPLAIQVINKTDHTEQHVVTLPEDAAPAPLTTGSNSVRILSRTIALTTNNFSYAMLGGIPMLGWWNVWPMPASLPQPFNDASKYCRISAWGWSEVVESTISDLPVGARLYGYQPIGTLPETLELTAGDVPGHWFEVSNFRKPLMPVYNRYYEANANDKEMTRTSLGYDALMRTLFETGFALNKFVFAWPSSTTTTDSSKIVAPIHPLGQPPWSQADADVTGATIIMLAASGKTALSLAYLLRQGRPTEAQPKRIVAVGSDKSRGFTANTKFFDKVLIYDDVTSASVLDQITGDKPNKIVLLNFGARGDAAPKWMHALKTHSPETRVQVFIVGGEPVAGARGGNELMALAQDPTSDVRQVNMGGIRAKAMADVGAVEYFAHADASWNDFKQGGGIPELELKSGQGLDAFSKGWDALVKGEAGADTGLIYEL</sequence>
<keyword evidence="2" id="KW-1185">Reference proteome</keyword>
<gene>
    <name evidence="1" type="ORF">B0H63DRAFT_480828</name>
</gene>
<dbReference type="Proteomes" id="UP001285441">
    <property type="component" value="Unassembled WGS sequence"/>
</dbReference>
<protein>
    <submittedName>
        <fullName evidence="1">Uncharacterized protein</fullName>
    </submittedName>
</protein>
<comment type="caution">
    <text evidence="1">The sequence shown here is derived from an EMBL/GenBank/DDBJ whole genome shotgun (WGS) entry which is preliminary data.</text>
</comment>
<proteinExistence type="predicted"/>
<evidence type="ECO:0000313" key="2">
    <source>
        <dbReference type="Proteomes" id="UP001285441"/>
    </source>
</evidence>